<evidence type="ECO:0000313" key="3">
    <source>
        <dbReference type="EMBL" id="GLG05879.1"/>
    </source>
</evidence>
<feature type="compositionally biased region" description="Basic and acidic residues" evidence="2">
    <location>
        <begin position="155"/>
        <end position="174"/>
    </location>
</feature>
<protein>
    <submittedName>
        <fullName evidence="3">Uncharacterized protein</fullName>
    </submittedName>
</protein>
<keyword evidence="4" id="KW-1185">Reference proteome</keyword>
<comment type="caution">
    <text evidence="3">The sequence shown here is derived from an EMBL/GenBank/DDBJ whole genome shotgun (WGS) entry which is preliminary data.</text>
</comment>
<evidence type="ECO:0000313" key="4">
    <source>
        <dbReference type="Proteomes" id="UP001145145"/>
    </source>
</evidence>
<dbReference type="Proteomes" id="UP001145145">
    <property type="component" value="Unassembled WGS sequence"/>
</dbReference>
<evidence type="ECO:0000256" key="1">
    <source>
        <dbReference type="SAM" id="Coils"/>
    </source>
</evidence>
<proteinExistence type="predicted"/>
<sequence>MNMSSVKDVRQQLAKMQREMEAKELELYRAQAQPLLDSFVDSLLNDKEICKKLKDYNKEEIRLIAAQFGKDFDRIVSECNTDIEVARQKRAERAAKKKERAAVAPKEKPVQIPVTEAPKEWTYVDDEGWTVHMVRDENGQESIKEWTRVDEDTGRMLHKTKQENGDDLIWRERPQAGSYGY</sequence>
<feature type="region of interest" description="Disordered" evidence="2">
    <location>
        <begin position="155"/>
        <end position="181"/>
    </location>
</feature>
<organism evidence="3 4">
    <name type="scientific">Sellimonas catena</name>
    <dbReference type="NCBI Taxonomy" id="2994035"/>
    <lineage>
        <taxon>Bacteria</taxon>
        <taxon>Bacillati</taxon>
        <taxon>Bacillota</taxon>
        <taxon>Clostridia</taxon>
        <taxon>Lachnospirales</taxon>
        <taxon>Lachnospiraceae</taxon>
        <taxon>Sellimonas</taxon>
    </lineage>
</organism>
<dbReference type="EMBL" id="BSBO01000039">
    <property type="protein sequence ID" value="GLG05879.1"/>
    <property type="molecule type" value="Genomic_DNA"/>
</dbReference>
<accession>A0A9W6C9I1</accession>
<evidence type="ECO:0000256" key="2">
    <source>
        <dbReference type="SAM" id="MobiDB-lite"/>
    </source>
</evidence>
<feature type="coiled-coil region" evidence="1">
    <location>
        <begin position="6"/>
        <end position="33"/>
    </location>
</feature>
<name>A0A9W6C9I1_9FIRM</name>
<keyword evidence="1" id="KW-0175">Coiled coil</keyword>
<reference evidence="3 4" key="1">
    <citation type="journal article" date="2023" name="Int. J. Syst. Evol. Microbiol.">
        <title>Sellimonas catena sp. nov., isolated from human faeces.</title>
        <authorList>
            <person name="Hisatomi A."/>
            <person name="Ohkuma M."/>
            <person name="Sakamoto M."/>
        </authorList>
    </citation>
    <scope>NUCLEOTIDE SEQUENCE [LARGE SCALE GENOMIC DNA]</scope>
    <source>
        <strain evidence="3 4">12EGH17</strain>
    </source>
</reference>
<gene>
    <name evidence="3" type="ORF">Selli1_30530</name>
</gene>
<dbReference type="AlphaFoldDB" id="A0A9W6C9I1"/>